<dbReference type="Proteomes" id="UP000240739">
    <property type="component" value="Unassembled WGS sequence"/>
</dbReference>
<dbReference type="Pfam" id="PF13649">
    <property type="entry name" value="Methyltransf_25"/>
    <property type="match status" value="1"/>
</dbReference>
<sequence length="247" mass="26255">MTAATPLTGDALVVLWHDLECGGYDIDLPLWRELASAARGPVLDVGAGTGRVSVDLARHGVDVTALDLDPVLLAALRERRGGIPTVAADASAYALPDRPPFHLVLVPMQTLQLLPGRAARAGFLASTRAVLAPGGTVAIALADAMDAYDEEHTEPPLPDMRELGGVVYASRPVRVRDLGDRLAIDRIRETVDGAGRRAVVANTVVLHRVTPDELAAEAREHGYEPLPHRAIPQTDEYVGSTVVVLRG</sequence>
<dbReference type="InterPro" id="IPR029063">
    <property type="entry name" value="SAM-dependent_MTases_sf"/>
</dbReference>
<evidence type="ECO:0000313" key="3">
    <source>
        <dbReference type="Proteomes" id="UP000240739"/>
    </source>
</evidence>
<dbReference type="RefSeq" id="WP_107571057.1">
    <property type="nucleotide sequence ID" value="NZ_PYYB01000004.1"/>
</dbReference>
<dbReference type="InterPro" id="IPR041698">
    <property type="entry name" value="Methyltransf_25"/>
</dbReference>
<dbReference type="CDD" id="cd02440">
    <property type="entry name" value="AdoMet_MTases"/>
    <property type="match status" value="1"/>
</dbReference>
<keyword evidence="3" id="KW-1185">Reference proteome</keyword>
<proteinExistence type="predicted"/>
<dbReference type="Gene3D" id="3.40.50.150">
    <property type="entry name" value="Vaccinia Virus protein VP39"/>
    <property type="match status" value="1"/>
</dbReference>
<gene>
    <name evidence="2" type="ORF">C7Y72_20510</name>
</gene>
<accession>A0A2T4UCL2</accession>
<comment type="caution">
    <text evidence="2">The sequence shown here is derived from an EMBL/GenBank/DDBJ whole genome shotgun (WGS) entry which is preliminary data.</text>
</comment>
<evidence type="ECO:0000313" key="2">
    <source>
        <dbReference type="EMBL" id="PTL54956.1"/>
    </source>
</evidence>
<name>A0A2T4UCL2_9ACTN</name>
<feature type="domain" description="Methyltransferase" evidence="1">
    <location>
        <begin position="42"/>
        <end position="135"/>
    </location>
</feature>
<reference evidence="2 3" key="1">
    <citation type="submission" date="2018-03" db="EMBL/GenBank/DDBJ databases">
        <title>Aquarubrobacter algicola gen. nov., sp. nov., a novel actinobacterium isolated from shallow eutrophic lake during the end of cyanobacterial harmful algal blooms.</title>
        <authorList>
            <person name="Chun S.J."/>
        </authorList>
    </citation>
    <scope>NUCLEOTIDE SEQUENCE [LARGE SCALE GENOMIC DNA]</scope>
    <source>
        <strain evidence="2 3">Seoho-28</strain>
    </source>
</reference>
<organism evidence="2 3">
    <name type="scientific">Paraconexibacter algicola</name>
    <dbReference type="NCBI Taxonomy" id="2133960"/>
    <lineage>
        <taxon>Bacteria</taxon>
        <taxon>Bacillati</taxon>
        <taxon>Actinomycetota</taxon>
        <taxon>Thermoleophilia</taxon>
        <taxon>Solirubrobacterales</taxon>
        <taxon>Paraconexibacteraceae</taxon>
        <taxon>Paraconexibacter</taxon>
    </lineage>
</organism>
<evidence type="ECO:0000259" key="1">
    <source>
        <dbReference type="Pfam" id="PF13649"/>
    </source>
</evidence>
<dbReference type="SUPFAM" id="SSF53335">
    <property type="entry name" value="S-adenosyl-L-methionine-dependent methyltransferases"/>
    <property type="match status" value="1"/>
</dbReference>
<dbReference type="AlphaFoldDB" id="A0A2T4UCL2"/>
<protein>
    <recommendedName>
        <fullName evidence="1">Methyltransferase domain-containing protein</fullName>
    </recommendedName>
</protein>
<dbReference type="OrthoDB" id="9804312at2"/>
<dbReference type="EMBL" id="PYYB01000004">
    <property type="protein sequence ID" value="PTL54956.1"/>
    <property type="molecule type" value="Genomic_DNA"/>
</dbReference>